<keyword evidence="1" id="KW-0812">Transmembrane</keyword>
<dbReference type="KEGG" id="phr:C6569_04970"/>
<reference evidence="2 3" key="1">
    <citation type="submission" date="2018-03" db="EMBL/GenBank/DDBJ databases">
        <title>Genome sequencing of Phreatobacter sp.</title>
        <authorList>
            <person name="Kim S.-J."/>
            <person name="Heo J."/>
            <person name="Kwon S.-W."/>
        </authorList>
    </citation>
    <scope>NUCLEOTIDE SEQUENCE [LARGE SCALE GENOMIC DNA]</scope>
    <source>
        <strain evidence="2 3">S-12</strain>
    </source>
</reference>
<dbReference type="EMBL" id="CP027668">
    <property type="protein sequence ID" value="AVO44464.1"/>
    <property type="molecule type" value="Genomic_DNA"/>
</dbReference>
<accession>A0A2S0N8H6</accession>
<feature type="transmembrane region" description="Helical" evidence="1">
    <location>
        <begin position="12"/>
        <end position="31"/>
    </location>
</feature>
<evidence type="ECO:0000256" key="1">
    <source>
        <dbReference type="SAM" id="Phobius"/>
    </source>
</evidence>
<keyword evidence="1" id="KW-0472">Membrane</keyword>
<evidence type="ECO:0008006" key="4">
    <source>
        <dbReference type="Google" id="ProtNLM"/>
    </source>
</evidence>
<dbReference type="AlphaFoldDB" id="A0A2S0N8H6"/>
<protein>
    <recommendedName>
        <fullName evidence="4">DUF3309 domain-containing protein</fullName>
    </recommendedName>
</protein>
<evidence type="ECO:0000313" key="2">
    <source>
        <dbReference type="EMBL" id="AVO44464.1"/>
    </source>
</evidence>
<organism evidence="2 3">
    <name type="scientific">Phreatobacter cathodiphilus</name>
    <dbReference type="NCBI Taxonomy" id="1868589"/>
    <lineage>
        <taxon>Bacteria</taxon>
        <taxon>Pseudomonadati</taxon>
        <taxon>Pseudomonadota</taxon>
        <taxon>Alphaproteobacteria</taxon>
        <taxon>Hyphomicrobiales</taxon>
        <taxon>Phreatobacteraceae</taxon>
        <taxon>Phreatobacter</taxon>
    </lineage>
</organism>
<sequence length="60" mass="6469">MAPAHEEGPMWTGFLVVLLILVLVFGGYLGGTRGAGGSLVLLMIILTGLYLVGWLPDPWW</sequence>
<gene>
    <name evidence="2" type="ORF">C6569_04970</name>
</gene>
<keyword evidence="3" id="KW-1185">Reference proteome</keyword>
<name>A0A2S0N8H6_9HYPH</name>
<feature type="transmembrane region" description="Helical" evidence="1">
    <location>
        <begin position="38"/>
        <end position="55"/>
    </location>
</feature>
<evidence type="ECO:0000313" key="3">
    <source>
        <dbReference type="Proteomes" id="UP000237889"/>
    </source>
</evidence>
<dbReference type="Proteomes" id="UP000237889">
    <property type="component" value="Chromosome"/>
</dbReference>
<keyword evidence="1" id="KW-1133">Transmembrane helix</keyword>
<proteinExistence type="predicted"/>